<evidence type="ECO:0000256" key="5">
    <source>
        <dbReference type="ARBA" id="ARBA00022823"/>
    </source>
</evidence>
<evidence type="ECO:0000256" key="6">
    <source>
        <dbReference type="ARBA" id="ARBA00022946"/>
    </source>
</evidence>
<keyword evidence="4 9" id="KW-0808">Transferase</keyword>
<dbReference type="InterPro" id="IPR004167">
    <property type="entry name" value="PSBD"/>
</dbReference>
<dbReference type="AlphaFoldDB" id="A0A061S435"/>
<accession>A0A061S435</accession>
<dbReference type="InterPro" id="IPR001078">
    <property type="entry name" value="2-oxoacid_DH_actylTfrase"/>
</dbReference>
<feature type="domain" description="Peripheral subunit-binding (PSBD)" evidence="12">
    <location>
        <begin position="320"/>
        <end position="357"/>
    </location>
</feature>
<dbReference type="InterPro" id="IPR023213">
    <property type="entry name" value="CAT-like_dom_sf"/>
</dbReference>
<evidence type="ECO:0000256" key="7">
    <source>
        <dbReference type="ARBA" id="ARBA00023128"/>
    </source>
</evidence>
<evidence type="ECO:0000259" key="11">
    <source>
        <dbReference type="PROSITE" id="PS50968"/>
    </source>
</evidence>
<evidence type="ECO:0000259" key="12">
    <source>
        <dbReference type="PROSITE" id="PS51826"/>
    </source>
</evidence>
<comment type="subcellular location">
    <subcellularLocation>
        <location evidence="2">Mitochondrion matrix</location>
    </subcellularLocation>
</comment>
<dbReference type="GO" id="GO:0005759">
    <property type="term" value="C:mitochondrial matrix"/>
    <property type="evidence" value="ECO:0007669"/>
    <property type="project" value="UniProtKB-SubCell"/>
</dbReference>
<dbReference type="EMBL" id="GBEZ01005347">
    <property type="protein sequence ID" value="JAC79947.1"/>
    <property type="molecule type" value="Transcribed_RNA"/>
</dbReference>
<dbReference type="InterPro" id="IPR050743">
    <property type="entry name" value="2-oxoacid_DH_E2_comp"/>
</dbReference>
<evidence type="ECO:0000256" key="9">
    <source>
        <dbReference type="RuleBase" id="RU003423"/>
    </source>
</evidence>
<reference evidence="13" key="1">
    <citation type="submission" date="2014-05" db="EMBL/GenBank/DDBJ databases">
        <title>The transcriptome of the halophilic microalga Tetraselmis sp. GSL018 isolated from the Great Salt Lake, Utah.</title>
        <authorList>
            <person name="Jinkerson R.E."/>
            <person name="D'Adamo S."/>
            <person name="Posewitz M.C."/>
        </authorList>
    </citation>
    <scope>NUCLEOTIDE SEQUENCE</scope>
    <source>
        <strain evidence="13">GSL018</strain>
    </source>
</reference>
<organism evidence="13">
    <name type="scientific">Tetraselmis sp. GSL018</name>
    <dbReference type="NCBI Taxonomy" id="582737"/>
    <lineage>
        <taxon>Eukaryota</taxon>
        <taxon>Viridiplantae</taxon>
        <taxon>Chlorophyta</taxon>
        <taxon>core chlorophytes</taxon>
        <taxon>Chlorodendrophyceae</taxon>
        <taxon>Chlorodendrales</taxon>
        <taxon>Chlorodendraceae</taxon>
        <taxon>Tetraselmis</taxon>
    </lineage>
</organism>
<evidence type="ECO:0000256" key="1">
    <source>
        <dbReference type="ARBA" id="ARBA00001938"/>
    </source>
</evidence>
<dbReference type="GO" id="GO:0016407">
    <property type="term" value="F:acetyltransferase activity"/>
    <property type="evidence" value="ECO:0007669"/>
    <property type="project" value="TreeGrafter"/>
</dbReference>
<dbReference type="PANTHER" id="PTHR43178">
    <property type="entry name" value="DIHYDROLIPOAMIDE ACETYLTRANSFERASE COMPONENT OF PYRUVATE DEHYDROGENASE COMPLEX"/>
    <property type="match status" value="1"/>
</dbReference>
<dbReference type="Gene3D" id="3.30.559.10">
    <property type="entry name" value="Chloramphenicol acetyltransferase-like domain"/>
    <property type="match status" value="1"/>
</dbReference>
<dbReference type="FunFam" id="3.30.559.10:FF:000007">
    <property type="entry name" value="Dihydrolipoamide acetyltransferase component of pyruvate dehydrogenase complex"/>
    <property type="match status" value="1"/>
</dbReference>
<gene>
    <name evidence="13" type="primary">BKDB</name>
    <name evidence="13" type="ORF">TSPGSL018_11434</name>
</gene>
<dbReference type="Gene3D" id="2.40.50.100">
    <property type="match status" value="2"/>
</dbReference>
<dbReference type="InterPro" id="IPR011053">
    <property type="entry name" value="Single_hybrid_motif"/>
</dbReference>
<keyword evidence="5 9" id="KW-0450">Lipoyl</keyword>
<feature type="domain" description="Lipoyl-binding" evidence="11">
    <location>
        <begin position="90"/>
        <end position="165"/>
    </location>
</feature>
<evidence type="ECO:0000313" key="13">
    <source>
        <dbReference type="EMBL" id="JAC79947.1"/>
    </source>
</evidence>
<keyword evidence="7" id="KW-0496">Mitochondrion</keyword>
<dbReference type="InterPro" id="IPR000089">
    <property type="entry name" value="Biotin_lipoyl"/>
</dbReference>
<dbReference type="SUPFAM" id="SSF47005">
    <property type="entry name" value="Peripheral subunit-binding domain of 2-oxo acid dehydrogenase complex"/>
    <property type="match status" value="1"/>
</dbReference>
<feature type="region of interest" description="Disordered" evidence="10">
    <location>
        <begin position="358"/>
        <end position="413"/>
    </location>
</feature>
<dbReference type="GO" id="GO:0031405">
    <property type="term" value="F:lipoic acid binding"/>
    <property type="evidence" value="ECO:0007669"/>
    <property type="project" value="TreeGrafter"/>
</dbReference>
<dbReference type="SUPFAM" id="SSF52777">
    <property type="entry name" value="CoA-dependent acyltransferases"/>
    <property type="match status" value="1"/>
</dbReference>
<comment type="similarity">
    <text evidence="3 9">Belongs to the 2-oxoacid dehydrogenase family.</text>
</comment>
<dbReference type="Pfam" id="PF00198">
    <property type="entry name" value="2-oxoacid_dh"/>
    <property type="match status" value="1"/>
</dbReference>
<evidence type="ECO:0000256" key="3">
    <source>
        <dbReference type="ARBA" id="ARBA00007317"/>
    </source>
</evidence>
<dbReference type="FunFam" id="2.40.50.100:FF:000013">
    <property type="entry name" value="Dihydrolipoamide acetyltransferase component of pyruvate dehydrogenase complex"/>
    <property type="match status" value="1"/>
</dbReference>
<feature type="region of interest" description="Disordered" evidence="10">
    <location>
        <begin position="281"/>
        <end position="318"/>
    </location>
</feature>
<evidence type="ECO:0000256" key="4">
    <source>
        <dbReference type="ARBA" id="ARBA00022679"/>
    </source>
</evidence>
<dbReference type="Pfam" id="PF00364">
    <property type="entry name" value="Biotin_lipoyl"/>
    <property type="match status" value="2"/>
</dbReference>
<keyword evidence="6" id="KW-0809">Transit peptide</keyword>
<dbReference type="InterPro" id="IPR036625">
    <property type="entry name" value="E3-bd_dom_sf"/>
</dbReference>
<dbReference type="Gene3D" id="4.10.320.10">
    <property type="entry name" value="E3-binding domain"/>
    <property type="match status" value="1"/>
</dbReference>
<proteinExistence type="inferred from homology"/>
<dbReference type="PROSITE" id="PS51826">
    <property type="entry name" value="PSBD"/>
    <property type="match status" value="1"/>
</dbReference>
<dbReference type="PANTHER" id="PTHR43178:SF14">
    <property type="entry name" value="LIPOAMIDE ACYLTRANSFERASE COMPONENT OF BRANCHED-CHAIN ALPHA-KETO ACID DEHYDROGENASE COMPLEX, MITOCHONDRIAL"/>
    <property type="match status" value="1"/>
</dbReference>
<comment type="cofactor">
    <cofactor evidence="1 9">
        <name>(R)-lipoate</name>
        <dbReference type="ChEBI" id="CHEBI:83088"/>
    </cofactor>
</comment>
<keyword evidence="8 9" id="KW-0012">Acyltransferase</keyword>
<feature type="compositionally biased region" description="Low complexity" evidence="10">
    <location>
        <begin position="370"/>
        <end position="382"/>
    </location>
</feature>
<sequence length="640" mass="67834">MLCRNLFKVSLHNAGRIGALLRNLNSLETTNRLLRLSQSSPECFGSAPRQLLKEVPFSSPSSTWFGSAGEIYVEVSPRRLSTVVDSRDDVVSFKLAQLGEGIKECELLSWSVKVGDPIEAFQTLCEVQSDKASVEITSKYTGTVEKLHHSAGDIVEVGAPLADIRLQAADIPAALSEDTRAKHSDRLGKNIQPQPERAEGGAVVAVPLAQTGEGIAECEFLSWKVGVGDPVEAFQPVCEVQSDKASVEITSRYSGRVAALRHRPGDMVAVGAALLDIELPPGEAPPGAGGGAMLGAELPPREAPSGEGPPPPLRRKAPVLASPAVRRIARESGLDLSAVRGTGPGGRVTKADALAALSPAGSGGERAEGAEQGLPAQEAPEAGEGGPRRGETPFAEADEPRREAPGAEARTVRKPLRGYARAMVKSMTEASRVPHFYFCDDLRMDRLVALRTRLKADPRHARLTYLPFLIKALSLAMSEYPALNSQLSGDGSEIVQFSSHNVGVAVATPSGLVVPNLKNVETKTVEEISGELVRLQELASEGRLEHEHLTGGTITVSNIGSIGGRYAMPLLNVPEAAIVALGRTRSVPFVDSDGGVVTRAVMGVSWGADHRVVDGATVAAFSNAWKAFVEDPEAMIMKLR</sequence>
<dbReference type="Pfam" id="PF02817">
    <property type="entry name" value="E3_binding"/>
    <property type="match status" value="1"/>
</dbReference>
<evidence type="ECO:0000256" key="2">
    <source>
        <dbReference type="ARBA" id="ARBA00004305"/>
    </source>
</evidence>
<dbReference type="CDD" id="cd06849">
    <property type="entry name" value="lipoyl_domain"/>
    <property type="match status" value="2"/>
</dbReference>
<evidence type="ECO:0000256" key="8">
    <source>
        <dbReference type="ARBA" id="ARBA00023315"/>
    </source>
</evidence>
<dbReference type="EC" id="2.3.1.-" evidence="9"/>
<dbReference type="InterPro" id="IPR003016">
    <property type="entry name" value="2-oxoA_DH_lipoyl-BS"/>
</dbReference>
<protein>
    <recommendedName>
        <fullName evidence="9">Dihydrolipoamide acetyltransferase component of pyruvate dehydrogenase complex</fullName>
        <ecNumber evidence="9">2.3.1.-</ecNumber>
    </recommendedName>
</protein>
<dbReference type="PROSITE" id="PS00189">
    <property type="entry name" value="LIPOYL"/>
    <property type="match status" value="2"/>
</dbReference>
<dbReference type="PROSITE" id="PS50968">
    <property type="entry name" value="BIOTINYL_LIPOYL"/>
    <property type="match status" value="2"/>
</dbReference>
<name>A0A061S435_9CHLO</name>
<evidence type="ECO:0000256" key="10">
    <source>
        <dbReference type="SAM" id="MobiDB-lite"/>
    </source>
</evidence>
<dbReference type="SUPFAM" id="SSF51230">
    <property type="entry name" value="Single hybrid motif"/>
    <property type="match status" value="2"/>
</dbReference>
<feature type="domain" description="Lipoyl-binding" evidence="11">
    <location>
        <begin position="201"/>
        <end position="278"/>
    </location>
</feature>